<keyword evidence="2" id="KW-1185">Reference proteome</keyword>
<evidence type="ECO:0000313" key="1">
    <source>
        <dbReference type="EMBL" id="MFC0392086.1"/>
    </source>
</evidence>
<accession>A0ABV6J874</accession>
<gene>
    <name evidence="1" type="ORF">ACFFJ8_12005</name>
</gene>
<dbReference type="EMBL" id="JBHLVF010000013">
    <property type="protein sequence ID" value="MFC0392086.1"/>
    <property type="molecule type" value="Genomic_DNA"/>
</dbReference>
<proteinExistence type="predicted"/>
<comment type="caution">
    <text evidence="1">The sequence shown here is derived from an EMBL/GenBank/DDBJ whole genome shotgun (WGS) entry which is preliminary data.</text>
</comment>
<sequence length="54" mass="5397">MLNIPIPSVVEVIGVKDGGGGITYGVKFPGAALNSAYFNAAPVGSANVYTITGQ</sequence>
<name>A0ABV6J874_9BACL</name>
<protein>
    <submittedName>
        <fullName evidence="1">Uncharacterized protein</fullName>
    </submittedName>
</protein>
<evidence type="ECO:0000313" key="2">
    <source>
        <dbReference type="Proteomes" id="UP001589818"/>
    </source>
</evidence>
<organism evidence="1 2">
    <name type="scientific">Paenibacillus mendelii</name>
    <dbReference type="NCBI Taxonomy" id="206163"/>
    <lineage>
        <taxon>Bacteria</taxon>
        <taxon>Bacillati</taxon>
        <taxon>Bacillota</taxon>
        <taxon>Bacilli</taxon>
        <taxon>Bacillales</taxon>
        <taxon>Paenibacillaceae</taxon>
        <taxon>Paenibacillus</taxon>
    </lineage>
</organism>
<reference evidence="1 2" key="1">
    <citation type="submission" date="2024-09" db="EMBL/GenBank/DDBJ databases">
        <authorList>
            <person name="Sun Q."/>
            <person name="Mori K."/>
        </authorList>
    </citation>
    <scope>NUCLEOTIDE SEQUENCE [LARGE SCALE GENOMIC DNA]</scope>
    <source>
        <strain evidence="1 2">CCM 4839</strain>
    </source>
</reference>
<dbReference type="RefSeq" id="WP_256555380.1">
    <property type="nucleotide sequence ID" value="NZ_JANHOF010000007.1"/>
</dbReference>
<dbReference type="Proteomes" id="UP001589818">
    <property type="component" value="Unassembled WGS sequence"/>
</dbReference>